<dbReference type="NCBIfam" id="NF008927">
    <property type="entry name" value="PRK12285.1-4"/>
    <property type="match status" value="1"/>
</dbReference>
<feature type="short sequence motif" description="'HIGH' region" evidence="9">
    <location>
        <begin position="81"/>
        <end position="89"/>
    </location>
</feature>
<dbReference type="InterPro" id="IPR002305">
    <property type="entry name" value="aa-tRNA-synth_Ic"/>
</dbReference>
<comment type="subcellular location">
    <subcellularLocation>
        <location evidence="9">Cytoplasm</location>
    </subcellularLocation>
</comment>
<keyword evidence="3 9" id="KW-0436">Ligase</keyword>
<evidence type="ECO:0000256" key="9">
    <source>
        <dbReference type="HAMAP-Rule" id="MF_00140"/>
    </source>
</evidence>
<dbReference type="GO" id="GO:0004830">
    <property type="term" value="F:tryptophan-tRNA ligase activity"/>
    <property type="evidence" value="ECO:0007669"/>
    <property type="project" value="UniProtKB-UniRule"/>
</dbReference>
<evidence type="ECO:0000256" key="1">
    <source>
        <dbReference type="ARBA" id="ARBA00005594"/>
    </source>
</evidence>
<dbReference type="Pfam" id="PF00579">
    <property type="entry name" value="tRNA-synt_1b"/>
    <property type="match status" value="1"/>
</dbReference>
<keyword evidence="7 9" id="KW-0030">Aminoacyl-tRNA synthetase</keyword>
<dbReference type="GO" id="GO:0005524">
    <property type="term" value="F:ATP binding"/>
    <property type="evidence" value="ECO:0007669"/>
    <property type="project" value="UniProtKB-UniRule"/>
</dbReference>
<dbReference type="PANTHER" id="PTHR10055">
    <property type="entry name" value="TRYPTOPHANYL-TRNA SYNTHETASE"/>
    <property type="match status" value="1"/>
</dbReference>
<dbReference type="InterPro" id="IPR001412">
    <property type="entry name" value="aa-tRNA-synth_I_CS"/>
</dbReference>
<name>A0AAF0IC07_ODILC</name>
<evidence type="ECO:0000256" key="5">
    <source>
        <dbReference type="ARBA" id="ARBA00022840"/>
    </source>
</evidence>
<keyword evidence="4 9" id="KW-0547">Nucleotide-binding</keyword>
<keyword evidence="5 9" id="KW-0067">ATP-binding</keyword>
<dbReference type="GO" id="GO:0005737">
    <property type="term" value="C:cytoplasm"/>
    <property type="evidence" value="ECO:0007669"/>
    <property type="project" value="UniProtKB-SubCell"/>
</dbReference>
<reference evidence="11" key="2">
    <citation type="journal article" date="2022" name="Nat. Microbiol.">
        <title>A closed Candidatus Odinarchaeum chromosome exposes Asgard archaeal viruses.</title>
        <authorList>
            <person name="Tamarit D."/>
            <person name="Caceres E.F."/>
            <person name="Krupovic M."/>
            <person name="Nijland R."/>
            <person name="Eme L."/>
            <person name="Robinson N.P."/>
            <person name="Ettema T.J.G."/>
        </authorList>
    </citation>
    <scope>NUCLEOTIDE SEQUENCE</scope>
    <source>
        <strain evidence="11">LCB_4</strain>
    </source>
</reference>
<dbReference type="InterPro" id="IPR020653">
    <property type="entry name" value="Tryptophan-tRNA-ligase_arc"/>
</dbReference>
<organism evidence="11 12">
    <name type="scientific">Odinarchaeota yellowstonii (strain LCB_4)</name>
    <dbReference type="NCBI Taxonomy" id="1841599"/>
    <lineage>
        <taxon>Archaea</taxon>
        <taxon>Promethearchaeati</taxon>
        <taxon>Candidatus Odinarchaeota</taxon>
        <taxon>Candidatus Odinarchaeia</taxon>
        <taxon>Candidatus Odinarchaeales</taxon>
        <taxon>Candidatus Odinarchaeaceae</taxon>
        <taxon>Candidatus Odinarchaeum</taxon>
    </lineage>
</organism>
<evidence type="ECO:0000256" key="6">
    <source>
        <dbReference type="ARBA" id="ARBA00022917"/>
    </source>
</evidence>
<comment type="catalytic activity">
    <reaction evidence="8 9">
        <text>tRNA(Trp) + L-tryptophan + ATP = L-tryptophyl-tRNA(Trp) + AMP + diphosphate + H(+)</text>
        <dbReference type="Rhea" id="RHEA:24080"/>
        <dbReference type="Rhea" id="RHEA-COMP:9671"/>
        <dbReference type="Rhea" id="RHEA-COMP:9705"/>
        <dbReference type="ChEBI" id="CHEBI:15378"/>
        <dbReference type="ChEBI" id="CHEBI:30616"/>
        <dbReference type="ChEBI" id="CHEBI:33019"/>
        <dbReference type="ChEBI" id="CHEBI:57912"/>
        <dbReference type="ChEBI" id="CHEBI:78442"/>
        <dbReference type="ChEBI" id="CHEBI:78535"/>
        <dbReference type="ChEBI" id="CHEBI:456215"/>
        <dbReference type="EC" id="6.1.1.2"/>
    </reaction>
</comment>
<gene>
    <name evidence="9" type="primary">trpS</name>
    <name evidence="11" type="ORF">OdinLCB4_003115</name>
</gene>
<feature type="short sequence motif" description="'KMSKS' region" evidence="9">
    <location>
        <begin position="252"/>
        <end position="256"/>
    </location>
</feature>
<evidence type="ECO:0000256" key="2">
    <source>
        <dbReference type="ARBA" id="ARBA00022490"/>
    </source>
</evidence>
<evidence type="ECO:0000256" key="3">
    <source>
        <dbReference type="ARBA" id="ARBA00022598"/>
    </source>
</evidence>
<dbReference type="FunFam" id="3.40.50.620:FF:000138">
    <property type="entry name" value="Tryptophan--tRNA ligase"/>
    <property type="match status" value="1"/>
</dbReference>
<evidence type="ECO:0000256" key="4">
    <source>
        <dbReference type="ARBA" id="ARBA00022741"/>
    </source>
</evidence>
<dbReference type="AlphaFoldDB" id="A0AAF0IC07"/>
<dbReference type="HAMAP" id="MF_00140_A">
    <property type="entry name" value="Trp_tRNA_synth_A"/>
    <property type="match status" value="1"/>
</dbReference>
<dbReference type="SUPFAM" id="SSF52374">
    <property type="entry name" value="Nucleotidylyl transferase"/>
    <property type="match status" value="1"/>
</dbReference>
<dbReference type="Proteomes" id="UP000186851">
    <property type="component" value="Chromosome"/>
</dbReference>
<comment type="function">
    <text evidence="9">Catalyzes the attachment of tryptophan to tRNA(Trp).</text>
</comment>
<protein>
    <recommendedName>
        <fullName evidence="9">Tryptophan--tRNA ligase</fullName>
        <ecNumber evidence="9">6.1.1.2</ecNumber>
    </recommendedName>
    <alternativeName>
        <fullName evidence="9">Tryptophanyl-tRNA synthetase</fullName>
        <shortName evidence="9">TrpRS</shortName>
    </alternativeName>
</protein>
<accession>A0AAF0IC07</accession>
<dbReference type="PRINTS" id="PR01039">
    <property type="entry name" value="TRNASYNTHTRP"/>
</dbReference>
<comment type="similarity">
    <text evidence="1 9 10">Belongs to the class-I aminoacyl-tRNA synthetase family.</text>
</comment>
<evidence type="ECO:0000256" key="10">
    <source>
        <dbReference type="RuleBase" id="RU363036"/>
    </source>
</evidence>
<proteinExistence type="inferred from homology"/>
<dbReference type="PROSITE" id="PS00178">
    <property type="entry name" value="AA_TRNA_LIGASE_I"/>
    <property type="match status" value="1"/>
</dbReference>
<dbReference type="InterPro" id="IPR014729">
    <property type="entry name" value="Rossmann-like_a/b/a_fold"/>
</dbReference>
<dbReference type="PANTHER" id="PTHR10055:SF1">
    <property type="entry name" value="TRYPTOPHAN--TRNA LIGASE, CYTOPLASMIC"/>
    <property type="match status" value="1"/>
</dbReference>
<dbReference type="FunFam" id="1.10.240.10:FF:000007">
    <property type="entry name" value="Tryptophan--tRNA ligase"/>
    <property type="match status" value="1"/>
</dbReference>
<evidence type="ECO:0000256" key="7">
    <source>
        <dbReference type="ARBA" id="ARBA00023146"/>
    </source>
</evidence>
<evidence type="ECO:0000313" key="11">
    <source>
        <dbReference type="EMBL" id="WEU40914.1"/>
    </source>
</evidence>
<dbReference type="EC" id="6.1.1.2" evidence="9"/>
<dbReference type="EMBL" id="CP091871">
    <property type="protein sequence ID" value="WEU40914.1"/>
    <property type="molecule type" value="Genomic_DNA"/>
</dbReference>
<keyword evidence="2 9" id="KW-0963">Cytoplasm</keyword>
<dbReference type="Gene3D" id="1.10.240.10">
    <property type="entry name" value="Tyrosyl-Transfer RNA Synthetase"/>
    <property type="match status" value="1"/>
</dbReference>
<dbReference type="KEGG" id="oyw:OdinLCB4_003115"/>
<evidence type="ECO:0000256" key="8">
    <source>
        <dbReference type="ARBA" id="ARBA00049929"/>
    </source>
</evidence>
<dbReference type="CDD" id="cd00806">
    <property type="entry name" value="TrpRS_core"/>
    <property type="match status" value="1"/>
</dbReference>
<dbReference type="Gene3D" id="3.40.50.620">
    <property type="entry name" value="HUPs"/>
    <property type="match status" value="1"/>
</dbReference>
<dbReference type="InterPro" id="IPR002306">
    <property type="entry name" value="Trp-tRNA-ligase"/>
</dbReference>
<dbReference type="GO" id="GO:0006436">
    <property type="term" value="P:tryptophanyl-tRNA aminoacylation"/>
    <property type="evidence" value="ECO:0007669"/>
    <property type="project" value="UniProtKB-UniRule"/>
</dbReference>
<keyword evidence="6 9" id="KW-0648">Protein biosynthesis</keyword>
<dbReference type="NCBIfam" id="TIGR00233">
    <property type="entry name" value="trpS"/>
    <property type="match status" value="1"/>
</dbReference>
<sequence length="378" mass="43440">MEQQFQVTPWEVTGVVDYDKLIEEFGTERITPQLLKEIENITGELHPLLRRGFFFSHRDLPQALEAYRKGEGFFLYTGRGPTGHMHIGHLIPFLFVKWLQDKFKAPVIIQITDDEKFLYKEEFTLETTRKYAIENIYDIIACGFNPDLTFIFQDTEYTNFYPLAVKIAKKITFSTVKAVFGFKNETNIGLIFFPAIQAMPCFLLEKQCIIPAAIDQDPYWRVQRDIAPKLGYPKTAAIHSKFLPGLEGPAGKMSASKEQTAIYLTDTPSVVRTKIIKYAFTGGQPSIAEQKERGGNPKICTVFQWLKTLLEPDDENIKKRESMCLTGQLLCGECKTYLSDKLVEFLSAHQQRRIEAKKLLDSFKYTGALARELWSKKW</sequence>
<reference evidence="11" key="1">
    <citation type="journal article" date="2017" name="Nature">
        <title>Asgard archaea illuminate the origin of eukaryotic cellular complexity.</title>
        <authorList>
            <person name="Zaremba-Niedzwiedzka K."/>
            <person name="Caceres E.F."/>
            <person name="Saw J.H."/>
            <person name="Backstrom D."/>
            <person name="Juzokaite L."/>
            <person name="Vancaester E."/>
            <person name="Seitz K.W."/>
            <person name="Anantharaman K."/>
            <person name="Starnawski P."/>
            <person name="Kjeldsen K.U."/>
            <person name="Scott M.B."/>
            <person name="Nunoura T."/>
            <person name="Banfield J.F."/>
            <person name="Schramm A."/>
            <person name="Baker B.J."/>
            <person name="Spang A."/>
            <person name="Ettema T.J.G."/>
        </authorList>
    </citation>
    <scope>NUCLEOTIDE SEQUENCE</scope>
    <source>
        <strain evidence="11">LCB_4</strain>
    </source>
</reference>
<evidence type="ECO:0000313" key="12">
    <source>
        <dbReference type="Proteomes" id="UP000186851"/>
    </source>
</evidence>